<evidence type="ECO:0000313" key="2">
    <source>
        <dbReference type="Proteomes" id="UP000036520"/>
    </source>
</evidence>
<sequence length="189" mass="21680">MINIEGREFNWMNPPHSWSEDNGTLHLKTDAETDFWRKTHYGFISENGHFLFTEQSGNFEFLLQFSGKYTDLYDQAGLMIFHDWENWIKAGIEYVDDIQKASAVVTRECSDWSVAPIKGMPETFFIKAKRGNDYVEVSYSLDGSTYQLLRQAYFPPSPSLKIGFMAASPKGGGFEVTFDHFEIKVANAE</sequence>
<keyword evidence="2" id="KW-1185">Reference proteome</keyword>
<dbReference type="RefSeq" id="WP_048640247.1">
    <property type="nucleotide sequence ID" value="NZ_CAXBGM010000067.1"/>
</dbReference>
<dbReference type="GO" id="GO:0005975">
    <property type="term" value="P:carbohydrate metabolic process"/>
    <property type="evidence" value="ECO:0007669"/>
    <property type="project" value="UniProtKB-ARBA"/>
</dbReference>
<dbReference type="Pfam" id="PF07081">
    <property type="entry name" value="DUF1349"/>
    <property type="match status" value="1"/>
</dbReference>
<gene>
    <name evidence="1" type="ORF">CA2015_0253</name>
</gene>
<dbReference type="PANTHER" id="PTHR35332:SF2">
    <property type="entry name" value="REGULATION OF ENOLASE PROTEIN 1"/>
    <property type="match status" value="1"/>
</dbReference>
<dbReference type="SUPFAM" id="SSF49899">
    <property type="entry name" value="Concanavalin A-like lectins/glucanases"/>
    <property type="match status" value="1"/>
</dbReference>
<dbReference type="PATRIC" id="fig|320787.5.peg.278"/>
<dbReference type="InterPro" id="IPR009784">
    <property type="entry name" value="DUF1349"/>
</dbReference>
<dbReference type="GO" id="GO:0004553">
    <property type="term" value="F:hydrolase activity, hydrolyzing O-glycosyl compounds"/>
    <property type="evidence" value="ECO:0007669"/>
    <property type="project" value="UniProtKB-ARBA"/>
</dbReference>
<dbReference type="InterPro" id="IPR013320">
    <property type="entry name" value="ConA-like_dom_sf"/>
</dbReference>
<organism evidence="1 2">
    <name type="scientific">Cyclobacterium amurskyense</name>
    <dbReference type="NCBI Taxonomy" id="320787"/>
    <lineage>
        <taxon>Bacteria</taxon>
        <taxon>Pseudomonadati</taxon>
        <taxon>Bacteroidota</taxon>
        <taxon>Cytophagia</taxon>
        <taxon>Cytophagales</taxon>
        <taxon>Cyclobacteriaceae</taxon>
        <taxon>Cyclobacterium</taxon>
    </lineage>
</organism>
<reference evidence="1 2" key="1">
    <citation type="submission" date="2015-07" db="EMBL/GenBank/DDBJ databases">
        <authorList>
            <person name="Kim K.M."/>
        </authorList>
    </citation>
    <scope>NUCLEOTIDE SEQUENCE [LARGE SCALE GENOMIC DNA]</scope>
    <source>
        <strain evidence="1 2">KCTC 12363</strain>
    </source>
</reference>
<dbReference type="PANTHER" id="PTHR35332">
    <property type="entry name" value="REGULATION OF ENOLASE PROTEIN 1"/>
    <property type="match status" value="1"/>
</dbReference>
<dbReference type="PIRSF" id="PIRSF022704">
    <property type="entry name" value="UCP022704"/>
    <property type="match status" value="1"/>
</dbReference>
<name>A0A0H4P6G6_9BACT</name>
<evidence type="ECO:0008006" key="3">
    <source>
        <dbReference type="Google" id="ProtNLM"/>
    </source>
</evidence>
<dbReference type="EMBL" id="CP012040">
    <property type="protein sequence ID" value="AKP49734.1"/>
    <property type="molecule type" value="Genomic_DNA"/>
</dbReference>
<dbReference type="AlphaFoldDB" id="A0A0H4P6G6"/>
<dbReference type="Proteomes" id="UP000036520">
    <property type="component" value="Chromosome"/>
</dbReference>
<dbReference type="OrthoDB" id="9814707at2"/>
<dbReference type="KEGG" id="camu:CA2015_0253"/>
<evidence type="ECO:0000313" key="1">
    <source>
        <dbReference type="EMBL" id="AKP49734.1"/>
    </source>
</evidence>
<protein>
    <recommendedName>
        <fullName evidence="3">DUF1349 domain-containing protein</fullName>
    </recommendedName>
</protein>
<dbReference type="Gene3D" id="2.60.120.200">
    <property type="match status" value="1"/>
</dbReference>
<accession>A0A0H4P6G6</accession>
<proteinExistence type="predicted"/>
<dbReference type="InterPro" id="IPR015987">
    <property type="entry name" value="UCP022704"/>
</dbReference>